<keyword evidence="5" id="KW-0539">Nucleus</keyword>
<dbReference type="STRING" id="691883.A0A058Z9U9"/>
<feature type="region of interest" description="Disordered" evidence="6">
    <location>
        <begin position="550"/>
        <end position="583"/>
    </location>
</feature>
<feature type="compositionally biased region" description="Low complexity" evidence="6">
    <location>
        <begin position="120"/>
        <end position="129"/>
    </location>
</feature>
<feature type="compositionally biased region" description="Low complexity" evidence="6">
    <location>
        <begin position="1289"/>
        <end position="1304"/>
    </location>
</feature>
<feature type="compositionally biased region" description="Low complexity" evidence="6">
    <location>
        <begin position="1071"/>
        <end position="1085"/>
    </location>
</feature>
<evidence type="ECO:0000256" key="4">
    <source>
        <dbReference type="ARBA" id="ARBA00023163"/>
    </source>
</evidence>
<dbReference type="PANTHER" id="PTHR15741:SF27">
    <property type="entry name" value="TRANSCRIPTION FACTOR AP-4"/>
    <property type="match status" value="1"/>
</dbReference>
<feature type="compositionally biased region" description="Gly residues" evidence="6">
    <location>
        <begin position="308"/>
        <end position="329"/>
    </location>
</feature>
<dbReference type="GO" id="GO:0000981">
    <property type="term" value="F:DNA-binding transcription factor activity, RNA polymerase II-specific"/>
    <property type="evidence" value="ECO:0007669"/>
    <property type="project" value="TreeGrafter"/>
</dbReference>
<dbReference type="GO" id="GO:0005634">
    <property type="term" value="C:nucleus"/>
    <property type="evidence" value="ECO:0007669"/>
    <property type="project" value="UniProtKB-SubCell"/>
</dbReference>
<feature type="compositionally biased region" description="Low complexity" evidence="6">
    <location>
        <begin position="1030"/>
        <end position="1041"/>
    </location>
</feature>
<name>A0A058Z9U9_FONAL</name>
<reference evidence="9" key="1">
    <citation type="submission" date="2013-04" db="EMBL/GenBank/DDBJ databases">
        <title>The Genome Sequence of Fonticula alba ATCC 38817.</title>
        <authorList>
            <consortium name="The Broad Institute Genomics Platform"/>
            <person name="Russ C."/>
            <person name="Cuomo C."/>
            <person name="Burger G."/>
            <person name="Gray M.W."/>
            <person name="Holland P.W.H."/>
            <person name="King N."/>
            <person name="Lang F.B.F."/>
            <person name="Roger A.J."/>
            <person name="Ruiz-Trillo I."/>
            <person name="Brown M."/>
            <person name="Walker B."/>
            <person name="Young S."/>
            <person name="Zeng Q."/>
            <person name="Gargeya S."/>
            <person name="Fitzgerald M."/>
            <person name="Haas B."/>
            <person name="Abouelleil A."/>
            <person name="Allen A.W."/>
            <person name="Alvarado L."/>
            <person name="Arachchi H.M."/>
            <person name="Berlin A.M."/>
            <person name="Chapman S.B."/>
            <person name="Gainer-Dewar J."/>
            <person name="Goldberg J."/>
            <person name="Griggs A."/>
            <person name="Gujja S."/>
            <person name="Hansen M."/>
            <person name="Howarth C."/>
            <person name="Imamovic A."/>
            <person name="Ireland A."/>
            <person name="Larimer J."/>
            <person name="McCowan C."/>
            <person name="Murphy C."/>
            <person name="Pearson M."/>
            <person name="Poon T.W."/>
            <person name="Priest M."/>
            <person name="Roberts A."/>
            <person name="Saif S."/>
            <person name="Shea T."/>
            <person name="Sisk P."/>
            <person name="Sykes S."/>
            <person name="Wortman J."/>
            <person name="Nusbaum C."/>
            <person name="Birren B."/>
        </authorList>
    </citation>
    <scope>NUCLEOTIDE SEQUENCE [LARGE SCALE GENOMIC DNA]</scope>
    <source>
        <strain evidence="9">ATCC 38817</strain>
    </source>
</reference>
<dbReference type="OMA" id="QMASNTR"/>
<feature type="compositionally biased region" description="Pro residues" evidence="6">
    <location>
        <begin position="391"/>
        <end position="401"/>
    </location>
</feature>
<feature type="region of interest" description="Disordered" evidence="6">
    <location>
        <begin position="1755"/>
        <end position="1777"/>
    </location>
</feature>
<proteinExistence type="predicted"/>
<feature type="transmembrane region" description="Helical" evidence="7">
    <location>
        <begin position="1590"/>
        <end position="1609"/>
    </location>
</feature>
<dbReference type="GeneID" id="20526563"/>
<feature type="region of interest" description="Disordered" evidence="6">
    <location>
        <begin position="1246"/>
        <end position="1443"/>
    </location>
</feature>
<feature type="compositionally biased region" description="Gly residues" evidence="6">
    <location>
        <begin position="812"/>
        <end position="825"/>
    </location>
</feature>
<feature type="region of interest" description="Disordered" evidence="6">
    <location>
        <begin position="804"/>
        <end position="1208"/>
    </location>
</feature>
<dbReference type="EMBL" id="KB932203">
    <property type="protein sequence ID" value="KCV70891.1"/>
    <property type="molecule type" value="Genomic_DNA"/>
</dbReference>
<accession>A0A058Z9U9</accession>
<dbReference type="SUPFAM" id="SSF47459">
    <property type="entry name" value="HLH, helix-loop-helix DNA-binding domain"/>
    <property type="match status" value="1"/>
</dbReference>
<feature type="compositionally biased region" description="Basic residues" evidence="6">
    <location>
        <begin position="1020"/>
        <end position="1029"/>
    </location>
</feature>
<feature type="compositionally biased region" description="Low complexity" evidence="6">
    <location>
        <begin position="83"/>
        <end position="95"/>
    </location>
</feature>
<feature type="compositionally biased region" description="Basic residues" evidence="6">
    <location>
        <begin position="445"/>
        <end position="461"/>
    </location>
</feature>
<evidence type="ECO:0000256" key="1">
    <source>
        <dbReference type="ARBA" id="ARBA00004123"/>
    </source>
</evidence>
<feature type="compositionally biased region" description="Gly residues" evidence="6">
    <location>
        <begin position="208"/>
        <end position="218"/>
    </location>
</feature>
<feature type="compositionally biased region" description="Low complexity" evidence="6">
    <location>
        <begin position="840"/>
        <end position="861"/>
    </location>
</feature>
<protein>
    <recommendedName>
        <fullName evidence="8">BHLH domain-containing protein</fullName>
    </recommendedName>
</protein>
<dbReference type="InterPro" id="IPR052207">
    <property type="entry name" value="Max-like/E-box_TFs"/>
</dbReference>
<dbReference type="RefSeq" id="XP_009494014.1">
    <property type="nucleotide sequence ID" value="XM_009495739.1"/>
</dbReference>
<keyword evidence="3" id="KW-0238">DNA-binding</keyword>
<keyword evidence="10" id="KW-1185">Reference proteome</keyword>
<gene>
    <name evidence="9" type="ORF">H696_01838</name>
</gene>
<feature type="compositionally biased region" description="Pro residues" evidence="6">
    <location>
        <begin position="1253"/>
        <end position="1262"/>
    </location>
</feature>
<feature type="compositionally biased region" description="Basic and acidic residues" evidence="6">
    <location>
        <begin position="1096"/>
        <end position="1105"/>
    </location>
</feature>
<feature type="compositionally biased region" description="Low complexity" evidence="6">
    <location>
        <begin position="188"/>
        <end position="207"/>
    </location>
</feature>
<feature type="compositionally biased region" description="Low complexity" evidence="6">
    <location>
        <begin position="946"/>
        <end position="967"/>
    </location>
</feature>
<evidence type="ECO:0000256" key="2">
    <source>
        <dbReference type="ARBA" id="ARBA00023015"/>
    </source>
</evidence>
<dbReference type="SMART" id="SM00353">
    <property type="entry name" value="HLH"/>
    <property type="match status" value="1"/>
</dbReference>
<evidence type="ECO:0000256" key="3">
    <source>
        <dbReference type="ARBA" id="ARBA00023125"/>
    </source>
</evidence>
<keyword evidence="4" id="KW-0804">Transcription</keyword>
<feature type="compositionally biased region" description="Low complexity" evidence="6">
    <location>
        <begin position="1852"/>
        <end position="1881"/>
    </location>
</feature>
<evidence type="ECO:0000256" key="7">
    <source>
        <dbReference type="SAM" id="Phobius"/>
    </source>
</evidence>
<feature type="region of interest" description="Disordered" evidence="6">
    <location>
        <begin position="115"/>
        <end position="483"/>
    </location>
</feature>
<keyword evidence="2" id="KW-0805">Transcription regulation</keyword>
<feature type="compositionally biased region" description="Low complexity" evidence="6">
    <location>
        <begin position="1114"/>
        <end position="1123"/>
    </location>
</feature>
<feature type="compositionally biased region" description="Low complexity" evidence="6">
    <location>
        <begin position="1345"/>
        <end position="1356"/>
    </location>
</feature>
<dbReference type="Pfam" id="PF00010">
    <property type="entry name" value="HLH"/>
    <property type="match status" value="1"/>
</dbReference>
<dbReference type="Proteomes" id="UP000030693">
    <property type="component" value="Unassembled WGS sequence"/>
</dbReference>
<dbReference type="PROSITE" id="PS50888">
    <property type="entry name" value="BHLH"/>
    <property type="match status" value="1"/>
</dbReference>
<keyword evidence="7" id="KW-0472">Membrane</keyword>
<dbReference type="Gene3D" id="4.10.280.10">
    <property type="entry name" value="Helix-loop-helix DNA-binding domain"/>
    <property type="match status" value="1"/>
</dbReference>
<dbReference type="GO" id="GO:0046983">
    <property type="term" value="F:protein dimerization activity"/>
    <property type="evidence" value="ECO:0007669"/>
    <property type="project" value="InterPro"/>
</dbReference>
<feature type="compositionally biased region" description="Low complexity" evidence="6">
    <location>
        <begin position="1490"/>
        <end position="1504"/>
    </location>
</feature>
<evidence type="ECO:0000259" key="8">
    <source>
        <dbReference type="PROSITE" id="PS50888"/>
    </source>
</evidence>
<sequence length="2102" mass="214732">MAYPNSFEPEHFFPPAAGNDNAYLTLAYATGAAPPPGSSVSHSIGDFDPVFLGDSNFFNESPDHHLHHPTGHGPGPMPPHPPSSHSYSHPPGSSSATHHPYQPQRGEYRVAALGPAHFLPPTGGHMAPPAHHHPRHPGFPAEPSSQSQQLQAPGQAQPHPGRGTFDPQPIASSGSGLLTDQAHADTVSSGLASSSSCSSSSSSPSGPAVGGGGPGPGAGPMRDGYSISTEGHPPHAGFHNAAASGGPGSADAYYGPVPGHLAGRPGVGGPGPDPSAHPGTYGHSAEGRHYSYGARGPVYDGGPRHPGDGGGAPGPGSGPGDFHPGGPGPGASASVGHSHGHSHGHGPVGAPGQGPAGPPPPGAWSSPPTYHSSPGGHAEQPPAGQRYFPPGGRPLGPPPGQGGPGQQHQQYQQQHQQHQQHQQQYQQQQQQHQPPPHHQQQQQHQHQHQQPHYHHPHHHPHLAATSSSSSSSSSSSASSPDFDPAAVAATATGVAGGFPATYSDSGAFLAKHGAAAMPAVAVKPDPAVAGDESSIQALSRRLDQSCVSHAAPAVPDSGKPVAAATEPTLPPRKRHAAAGGDPSEVTAVPVTAASASAAAAGPVRARAAAAAAEEPDQPPEAESQSSDDSSSDEGEDDPASGLRAVSRHKRHSSRNSGGSPSPDLDDLAGGASIGSRKLASIRREAAAAEAAAALSAGQALDADAIELLKQHNHNVSERRRQQSINSAINQLYGLLPDAQSDLLEITGLEAGLRGDRKPSKAAILSRSVTFVDTLTSSCRSLHRSNLELRLKVRQLQDRIAQLERAAASGPGASDGGPASEGGPGPADGPSPSPGAGGSSGHTTPGSSGGSSARGPTPSGGQPLPPPGHAYSQPGHSGAYSQMSRSVPPAGAPGSGSLGGGGHAHGMHGPAGGLPGPVPAPDLGGSVMVNSPPDGSAGPFSSPGDEAPPASAGSFSSAPGAASSSASFGSGGVPSAPPSGSSNGLNTPLSEADQAAAAAAAGAGGNPPGAASAAAAAAAHPYHHHHHHSSHAPVGRQQQQQQAYPSRHPAGGLSGPFAGHYPGGPPAGGFAGDAPGPGASPVRSDPSGPPPSGLSPQDRHFFRHEPPSQQPPPHWQQQQQQQQQFMRRGPPGGASSSFVTPAGLAGDDEASRRYAHRPDGAPLPPHLIAPPATSGGYLPGGGPLAPFPSDYHQPGYQQQQQQQQQQTPYYDYHRHHQYPLAGGDGYGVDSLADGRYYGPPSHGYRMSVPDGMSPGPPGGPPPRGWYLPAAPASDDGLSTSGGGYPRGEGARLPPAGLAAGGPYYPGVGGGESPRRQAPPAYHSRGSAPGPLPPHGSLYHSGGQYGGSPAAAAHQAPFAPGPGGEFYYPAGPGQDGPVDGFYPSHYSPSYREGGRAATQPKPWGPAPPPGAPRHFLQPQPHHLRSGAGGSAPRPGQGTMPGDRAPAVAEAAPVLALPAPAQAPATADLAGAPGVLAGDGPLADGPVAGGEGAAPDAGGPVPAVAGEHLPDGGAGLPLAEINPRKRRSPSFFAIDGALSVCVLVSVVLLLMPLPNYTPPEAGDMASAMAAATLEGSLPSIISTEVFASTRAKILSAFVSFAYGPLCSVLYVTLGFFRWFGLMTLVKVLVLVKTLSLSPQMASNTRKARLIREHADRLAFAGHIAEARKLYLQAGRLIWGRSLELAAATEDSSLEDMSTERQDASQGRSFAGHFELGLMRPFNVRRTCLLRCRLPGTRAEDDPQPPVAEAGTEAQALMQGPAAGAEIEPDTGTGAEDGEVPDVAPATTTAVRPAAEGMASQAALSSAVAAPDHGGVVSRRGRGRRDLSIMNASYLTKFAMSSALEHGGPTLAMERSMSASSSTSSLGSSASSPMTASPTPAPVSSEPLAGPSSDLLQLLKDAEVDMDQALPKPAPLPMWYIQFYTTLYCSYLMIAMVLDRITGSMFSVIDRRVLSMPGLDESSDELINILFRLYQSQHCHTWTSCMKHSIFGIIVIQLEETKHPNSPLVSELMAYQSVGFRRSPYTRLETMYEARARSLAARYGIEQMRRVDAILRLQPPFPPAVPFFVPLLLGLPVMIGYVSNFVFRFMDTRTPRSSSLSLSMES</sequence>
<evidence type="ECO:0000313" key="10">
    <source>
        <dbReference type="Proteomes" id="UP000030693"/>
    </source>
</evidence>
<feature type="compositionally biased region" description="Gly residues" evidence="6">
    <location>
        <begin position="346"/>
        <end position="355"/>
    </location>
</feature>
<evidence type="ECO:0000256" key="6">
    <source>
        <dbReference type="SAM" id="MobiDB-lite"/>
    </source>
</evidence>
<feature type="region of interest" description="Disordered" evidence="6">
    <location>
        <begin position="1478"/>
        <end position="1506"/>
    </location>
</feature>
<feature type="compositionally biased region" description="Pro residues" evidence="6">
    <location>
        <begin position="1400"/>
        <end position="1409"/>
    </location>
</feature>
<feature type="transmembrane region" description="Helical" evidence="7">
    <location>
        <begin position="1528"/>
        <end position="1548"/>
    </location>
</feature>
<feature type="compositionally biased region" description="Low complexity" evidence="6">
    <location>
        <begin position="138"/>
        <end position="160"/>
    </location>
</feature>
<feature type="compositionally biased region" description="Basic and acidic residues" evidence="6">
    <location>
        <begin position="1148"/>
        <end position="1158"/>
    </location>
</feature>
<keyword evidence="7" id="KW-1133">Transmembrane helix</keyword>
<feature type="compositionally biased region" description="Low complexity" evidence="6">
    <location>
        <begin position="241"/>
        <end position="264"/>
    </location>
</feature>
<dbReference type="PANTHER" id="PTHR15741">
    <property type="entry name" value="BASIC HELIX-LOOP-HELIX ZIP TRANSCRIPTION FACTOR"/>
    <property type="match status" value="1"/>
</dbReference>
<feature type="region of interest" description="Disordered" evidence="6">
    <location>
        <begin position="1850"/>
        <end position="1884"/>
    </location>
</feature>
<evidence type="ECO:0000313" key="9">
    <source>
        <dbReference type="EMBL" id="KCV70891.1"/>
    </source>
</evidence>
<feature type="region of interest" description="Disordered" evidence="6">
    <location>
        <begin position="55"/>
        <end position="101"/>
    </location>
</feature>
<keyword evidence="7" id="KW-0812">Transmembrane</keyword>
<comment type="subcellular location">
    <subcellularLocation>
        <location evidence="1">Nucleus</location>
    </subcellularLocation>
</comment>
<feature type="compositionally biased region" description="Low complexity" evidence="6">
    <location>
        <begin position="1007"/>
        <end position="1019"/>
    </location>
</feature>
<dbReference type="InterPro" id="IPR011598">
    <property type="entry name" value="bHLH_dom"/>
</dbReference>
<feature type="domain" description="BHLH" evidence="8">
    <location>
        <begin position="708"/>
        <end position="774"/>
    </location>
</feature>
<feature type="compositionally biased region" description="Low complexity" evidence="6">
    <location>
        <begin position="406"/>
        <end position="444"/>
    </location>
</feature>
<dbReference type="GO" id="GO:0000978">
    <property type="term" value="F:RNA polymerase II cis-regulatory region sequence-specific DNA binding"/>
    <property type="evidence" value="ECO:0007669"/>
    <property type="project" value="TreeGrafter"/>
</dbReference>
<dbReference type="InterPro" id="IPR036638">
    <property type="entry name" value="HLH_DNA-bd_sf"/>
</dbReference>
<organism evidence="9">
    <name type="scientific">Fonticula alba</name>
    <name type="common">Slime mold</name>
    <dbReference type="NCBI Taxonomy" id="691883"/>
    <lineage>
        <taxon>Eukaryota</taxon>
        <taxon>Rotosphaerida</taxon>
        <taxon>Fonticulaceae</taxon>
        <taxon>Fonticula</taxon>
    </lineage>
</organism>
<feature type="compositionally biased region" description="Low complexity" evidence="6">
    <location>
        <begin position="466"/>
        <end position="483"/>
    </location>
</feature>
<feature type="region of interest" description="Disordered" evidence="6">
    <location>
        <begin position="605"/>
        <end position="669"/>
    </location>
</feature>
<feature type="compositionally biased region" description="Low complexity" evidence="6">
    <location>
        <begin position="1196"/>
        <end position="1205"/>
    </location>
</feature>
<feature type="compositionally biased region" description="Gly residues" evidence="6">
    <location>
        <begin position="892"/>
        <end position="914"/>
    </location>
</feature>
<feature type="compositionally biased region" description="Acidic residues" evidence="6">
    <location>
        <begin position="629"/>
        <end position="638"/>
    </location>
</feature>
<feature type="transmembrane region" description="Helical" evidence="7">
    <location>
        <begin position="2063"/>
        <end position="2083"/>
    </location>
</feature>
<evidence type="ECO:0000256" key="5">
    <source>
        <dbReference type="ARBA" id="ARBA00023242"/>
    </source>
</evidence>